<dbReference type="GO" id="GO:0001682">
    <property type="term" value="P:tRNA 5'-leader removal"/>
    <property type="evidence" value="ECO:0007669"/>
    <property type="project" value="InterPro"/>
</dbReference>
<proteinExistence type="predicted"/>
<gene>
    <name evidence="4" type="primary">LOC110988102</name>
</gene>
<dbReference type="Proteomes" id="UP000694845">
    <property type="component" value="Unplaced"/>
</dbReference>
<dbReference type="GO" id="GO:0005655">
    <property type="term" value="C:nucleolar ribonuclease P complex"/>
    <property type="evidence" value="ECO:0007669"/>
    <property type="project" value="InterPro"/>
</dbReference>
<dbReference type="GeneID" id="110988102"/>
<organism evidence="3 4">
    <name type="scientific">Acanthaster planci</name>
    <name type="common">Crown-of-thorns starfish</name>
    <dbReference type="NCBI Taxonomy" id="133434"/>
    <lineage>
        <taxon>Eukaryota</taxon>
        <taxon>Metazoa</taxon>
        <taxon>Echinodermata</taxon>
        <taxon>Eleutherozoa</taxon>
        <taxon>Asterozoa</taxon>
        <taxon>Asteroidea</taxon>
        <taxon>Valvatacea</taxon>
        <taxon>Valvatida</taxon>
        <taxon>Acanthasteridae</taxon>
        <taxon>Acanthaster</taxon>
    </lineage>
</organism>
<dbReference type="KEGG" id="aplc:110988102"/>
<dbReference type="InterPro" id="IPR004038">
    <property type="entry name" value="Ribosomal_eL8/eL30/eS12/Gad45"/>
</dbReference>
<feature type="compositionally biased region" description="Polar residues" evidence="1">
    <location>
        <begin position="312"/>
        <end position="331"/>
    </location>
</feature>
<dbReference type="PANTHER" id="PTHR46948">
    <property type="entry name" value="RIBONUCLEASE P PROTEIN SUBUNIT P38"/>
    <property type="match status" value="1"/>
</dbReference>
<feature type="compositionally biased region" description="Basic residues" evidence="1">
    <location>
        <begin position="378"/>
        <end position="392"/>
    </location>
</feature>
<evidence type="ECO:0000256" key="1">
    <source>
        <dbReference type="SAM" id="MobiDB-lite"/>
    </source>
</evidence>
<dbReference type="GO" id="GO:0004526">
    <property type="term" value="F:ribonuclease P activity"/>
    <property type="evidence" value="ECO:0007669"/>
    <property type="project" value="TreeGrafter"/>
</dbReference>
<evidence type="ECO:0000259" key="2">
    <source>
        <dbReference type="Pfam" id="PF01248"/>
    </source>
</evidence>
<evidence type="ECO:0000313" key="4">
    <source>
        <dbReference type="RefSeq" id="XP_022107045.1"/>
    </source>
</evidence>
<feature type="domain" description="Ribosomal protein eL8/eL30/eS12/Gadd45" evidence="2">
    <location>
        <begin position="81"/>
        <end position="154"/>
    </location>
</feature>
<dbReference type="RefSeq" id="XP_022107045.1">
    <property type="nucleotide sequence ID" value="XM_022251353.1"/>
</dbReference>
<keyword evidence="3" id="KW-1185">Reference proteome</keyword>
<dbReference type="AlphaFoldDB" id="A0A8B7ZQ74"/>
<dbReference type="InterPro" id="IPR029064">
    <property type="entry name" value="Ribosomal_eL30-like_sf"/>
</dbReference>
<feature type="region of interest" description="Disordered" evidence="1">
    <location>
        <begin position="214"/>
        <end position="262"/>
    </location>
</feature>
<dbReference type="GO" id="GO:0033204">
    <property type="term" value="F:ribonuclease P RNA binding"/>
    <property type="evidence" value="ECO:0007669"/>
    <property type="project" value="TreeGrafter"/>
</dbReference>
<dbReference type="InterPro" id="IPR042848">
    <property type="entry name" value="Rpp38"/>
</dbReference>
<dbReference type="GO" id="GO:0000172">
    <property type="term" value="C:ribonuclease MRP complex"/>
    <property type="evidence" value="ECO:0007669"/>
    <property type="project" value="InterPro"/>
</dbReference>
<dbReference type="OMA" id="FTPHAES"/>
<accession>A0A8B7ZQ74</accession>
<sequence length="392" mass="42587">MAAPTVDSRASTVRGKKGNKNYFPVKNAITSPFSSEWPQLSQEETATILQKITSAFTPHAESLAKQPSKGKRKVVSEEAKTKRAFLRSQLALGVNEVTRSLERGGLRLAVVCRSAQPALTTSHLMSLGATRDTPVLCLRGLSSTLAPILKLKVLLAVGFKKLTSDDPTAFDDLVNFIVAMTPPIDIPWLQYKELTLDQLRQVVTKTVLRGKMMDKGAETQKAKGKGKGKGQGSSGVAAPDRAQAGTSSDSKGQADRNPDSGAIAQVPDKAAVAVHPPENVTALEHVQRSSENQSKTDDSCKQALHLSKETPVLQSQAASKVDETTSPQMANENPEKKRQLSGSPPGPSKKRAKMVLRPDYRPVTVLPVKIIPKELKNKKQLKKKRKRNKRKK</sequence>
<reference evidence="4" key="1">
    <citation type="submission" date="2025-08" db="UniProtKB">
        <authorList>
            <consortium name="RefSeq"/>
        </authorList>
    </citation>
    <scope>IDENTIFICATION</scope>
</reference>
<protein>
    <submittedName>
        <fullName evidence="4">Uncharacterized protein LOC110988102</fullName>
    </submittedName>
</protein>
<feature type="region of interest" description="Disordered" evidence="1">
    <location>
        <begin position="307"/>
        <end position="392"/>
    </location>
</feature>
<dbReference type="Pfam" id="PF01248">
    <property type="entry name" value="Ribosomal_L7Ae"/>
    <property type="match status" value="1"/>
</dbReference>
<evidence type="ECO:0000313" key="3">
    <source>
        <dbReference type="Proteomes" id="UP000694845"/>
    </source>
</evidence>
<dbReference type="OrthoDB" id="20109at2759"/>
<dbReference type="GO" id="GO:0001650">
    <property type="term" value="C:fibrillar center"/>
    <property type="evidence" value="ECO:0007669"/>
    <property type="project" value="TreeGrafter"/>
</dbReference>
<dbReference type="Gene3D" id="3.30.1330.30">
    <property type="match status" value="1"/>
</dbReference>
<dbReference type="SUPFAM" id="SSF55315">
    <property type="entry name" value="L30e-like"/>
    <property type="match status" value="1"/>
</dbReference>
<dbReference type="PANTHER" id="PTHR46948:SF1">
    <property type="entry name" value="RIBONUCLEASE P PROTEIN SUBUNIT P38"/>
    <property type="match status" value="1"/>
</dbReference>
<name>A0A8B7ZQ74_ACAPL</name>